<sequence>MEEQASENHHSDIEYFTGYYYAYFSYVHPGVIVLNHRTNIMEIHLSKIEPYSEGFLYIGPFEISKEGYLTYFGTLQHSDRAVTMCIQVYYDDVRKNFKYHVGTYVGTSIQEYDIIAGINLFEKASSFEDAKAKFDQIDDRIFEFLQGKRIEIKRRGYYSLDELLAVST</sequence>
<gene>
    <name evidence="1" type="ORF">K4G66_13785</name>
</gene>
<reference evidence="1" key="2">
    <citation type="journal article" date="2024" name="Antonie Van Leeuwenhoek">
        <title>Roseihalotalea indica gen. nov., sp. nov., a halophilic Bacteroidetes from mesopelagic Southwest Indian Ocean with higher carbohydrate metabolic potential.</title>
        <authorList>
            <person name="Chen B."/>
            <person name="Zhang M."/>
            <person name="Lin D."/>
            <person name="Ye J."/>
            <person name="Tang K."/>
        </authorList>
    </citation>
    <scope>NUCLEOTIDE SEQUENCE</scope>
    <source>
        <strain evidence="1">TK19036</strain>
    </source>
</reference>
<evidence type="ECO:0000313" key="1">
    <source>
        <dbReference type="EMBL" id="WKN39762.1"/>
    </source>
</evidence>
<reference evidence="1" key="1">
    <citation type="journal article" date="2023" name="Comput. Struct. Biotechnol. J.">
        <title>Discovery of a novel marine Bacteroidetes with a rich repertoire of carbohydrate-active enzymes.</title>
        <authorList>
            <person name="Chen B."/>
            <person name="Liu G."/>
            <person name="Chen Q."/>
            <person name="Wang H."/>
            <person name="Liu L."/>
            <person name="Tang K."/>
        </authorList>
    </citation>
    <scope>NUCLEOTIDE SEQUENCE</scope>
    <source>
        <strain evidence="1">TK19036</strain>
    </source>
</reference>
<name>A0AA49JJG1_9BACT</name>
<organism evidence="1">
    <name type="scientific">Roseihalotalea indica</name>
    <dbReference type="NCBI Taxonomy" id="2867963"/>
    <lineage>
        <taxon>Bacteria</taxon>
        <taxon>Pseudomonadati</taxon>
        <taxon>Bacteroidota</taxon>
        <taxon>Cytophagia</taxon>
        <taxon>Cytophagales</taxon>
        <taxon>Catalimonadaceae</taxon>
        <taxon>Roseihalotalea</taxon>
    </lineage>
</organism>
<proteinExistence type="predicted"/>
<dbReference type="AlphaFoldDB" id="A0AA49JJG1"/>
<accession>A0AA49JJG1</accession>
<protein>
    <submittedName>
        <fullName evidence="1">Uncharacterized protein</fullName>
    </submittedName>
</protein>
<dbReference type="EMBL" id="CP120682">
    <property type="protein sequence ID" value="WKN39762.1"/>
    <property type="molecule type" value="Genomic_DNA"/>
</dbReference>